<dbReference type="Gene3D" id="3.90.180.10">
    <property type="entry name" value="Medium-chain alcohol dehydrogenases, catalytic domain"/>
    <property type="match status" value="1"/>
</dbReference>
<comment type="caution">
    <text evidence="1">The sequence shown here is derived from an EMBL/GenBank/DDBJ whole genome shotgun (WGS) entry which is preliminary data.</text>
</comment>
<evidence type="ECO:0008006" key="3">
    <source>
        <dbReference type="Google" id="ProtNLM"/>
    </source>
</evidence>
<dbReference type="Gene3D" id="3.40.50.720">
    <property type="entry name" value="NAD(P)-binding Rossmann-like Domain"/>
    <property type="match status" value="1"/>
</dbReference>
<evidence type="ECO:0000313" key="2">
    <source>
        <dbReference type="Proteomes" id="UP001597045"/>
    </source>
</evidence>
<accession>A0ABW3M9B2</accession>
<dbReference type="Proteomes" id="UP001597045">
    <property type="component" value="Unassembled WGS sequence"/>
</dbReference>
<dbReference type="EMBL" id="JBHTIS010000783">
    <property type="protein sequence ID" value="MFD1046766.1"/>
    <property type="molecule type" value="Genomic_DNA"/>
</dbReference>
<gene>
    <name evidence="1" type="ORF">ACFQ1S_15005</name>
</gene>
<evidence type="ECO:0000313" key="1">
    <source>
        <dbReference type="EMBL" id="MFD1046766.1"/>
    </source>
</evidence>
<protein>
    <recommendedName>
        <fullName evidence="3">Alcohol dehydrogenase</fullName>
    </recommendedName>
</protein>
<keyword evidence="2" id="KW-1185">Reference proteome</keyword>
<name>A0ABW3M9B2_9PSEU</name>
<organism evidence="1 2">
    <name type="scientific">Kibdelosporangium lantanae</name>
    <dbReference type="NCBI Taxonomy" id="1497396"/>
    <lineage>
        <taxon>Bacteria</taxon>
        <taxon>Bacillati</taxon>
        <taxon>Actinomycetota</taxon>
        <taxon>Actinomycetes</taxon>
        <taxon>Pseudonocardiales</taxon>
        <taxon>Pseudonocardiaceae</taxon>
        <taxon>Kibdelosporangium</taxon>
    </lineage>
</organism>
<reference evidence="2" key="1">
    <citation type="journal article" date="2019" name="Int. J. Syst. Evol. Microbiol.">
        <title>The Global Catalogue of Microorganisms (GCM) 10K type strain sequencing project: providing services to taxonomists for standard genome sequencing and annotation.</title>
        <authorList>
            <consortium name="The Broad Institute Genomics Platform"/>
            <consortium name="The Broad Institute Genome Sequencing Center for Infectious Disease"/>
            <person name="Wu L."/>
            <person name="Ma J."/>
        </authorList>
    </citation>
    <scope>NUCLEOTIDE SEQUENCE [LARGE SCALE GENOMIC DNA]</scope>
    <source>
        <strain evidence="2">JCM 31486</strain>
    </source>
</reference>
<proteinExistence type="predicted"/>
<sequence length="66" mass="7175">MHLLPAEKMISGGVPASPSETRLMLDFAARHSIGPQVELFPANDINNAIDVVRGGRARYRAVLEFA</sequence>